<dbReference type="PANTHER" id="PTHR15020:SF50">
    <property type="entry name" value="UPF0659 PROTEIN YMR090W"/>
    <property type="match status" value="1"/>
</dbReference>
<keyword evidence="4" id="KW-1185">Reference proteome</keyword>
<dbReference type="STRING" id="196109.A0A136ILD3"/>
<dbReference type="InterPro" id="IPR016040">
    <property type="entry name" value="NAD(P)-bd_dom"/>
</dbReference>
<dbReference type="InterPro" id="IPR036291">
    <property type="entry name" value="NAD(P)-bd_dom_sf"/>
</dbReference>
<gene>
    <name evidence="3" type="ORF">Micbo1qcDRAFT_169434</name>
</gene>
<evidence type="ECO:0000313" key="4">
    <source>
        <dbReference type="Proteomes" id="UP000070501"/>
    </source>
</evidence>
<dbReference type="OrthoDB" id="10254221at2759"/>
<dbReference type="InParanoid" id="A0A136ILD3"/>
<dbReference type="Proteomes" id="UP000070501">
    <property type="component" value="Unassembled WGS sequence"/>
</dbReference>
<organism evidence="3 4">
    <name type="scientific">Microdochium bolleyi</name>
    <dbReference type="NCBI Taxonomy" id="196109"/>
    <lineage>
        <taxon>Eukaryota</taxon>
        <taxon>Fungi</taxon>
        <taxon>Dikarya</taxon>
        <taxon>Ascomycota</taxon>
        <taxon>Pezizomycotina</taxon>
        <taxon>Sordariomycetes</taxon>
        <taxon>Xylariomycetidae</taxon>
        <taxon>Xylariales</taxon>
        <taxon>Microdochiaceae</taxon>
        <taxon>Microdochium</taxon>
    </lineage>
</organism>
<sequence>MPTYAVLGATGNNGRHVLQALAQRDDVHIRPFVRSRSKLEQQSPEITNQTPQRCTVFTGNITDIDTLASCLRGTDAAFLTVAAFAPHPGCRIARDQAESVVAALRQIREEDGPDARLPMLIVLSSSETDSRLDDGVPWLISSILFRANNSIYTDLIAAETYLRQHADELGVDAVFYKPGGISHDVAHGHALSTERAMTFISYPDVAAGMVQIADDGGERWGGKSVSVVSRKKAKTAWENLPMLGKGLVVYFFPGLYRWLF</sequence>
<feature type="domain" description="NAD(P)-binding" evidence="2">
    <location>
        <begin position="8"/>
        <end position="215"/>
    </location>
</feature>
<dbReference type="PANTHER" id="PTHR15020">
    <property type="entry name" value="FLAVIN REDUCTASE-RELATED"/>
    <property type="match status" value="1"/>
</dbReference>
<protein>
    <recommendedName>
        <fullName evidence="2">NAD(P)-binding domain-containing protein</fullName>
    </recommendedName>
</protein>
<dbReference type="EMBL" id="KQ964282">
    <property type="protein sequence ID" value="KXJ85439.1"/>
    <property type="molecule type" value="Genomic_DNA"/>
</dbReference>
<accession>A0A136ILD3</accession>
<dbReference type="Gene3D" id="3.40.50.720">
    <property type="entry name" value="NAD(P)-binding Rossmann-like Domain"/>
    <property type="match status" value="1"/>
</dbReference>
<reference evidence="4" key="1">
    <citation type="submission" date="2016-02" db="EMBL/GenBank/DDBJ databases">
        <title>Draft genome sequence of Microdochium bolleyi, a fungal endophyte of beachgrass.</title>
        <authorList>
            <consortium name="DOE Joint Genome Institute"/>
            <person name="David A.S."/>
            <person name="May G."/>
            <person name="Haridas S."/>
            <person name="Lim J."/>
            <person name="Wang M."/>
            <person name="Labutti K."/>
            <person name="Lipzen A."/>
            <person name="Barry K."/>
            <person name="Grigoriev I.V."/>
        </authorList>
    </citation>
    <scope>NUCLEOTIDE SEQUENCE [LARGE SCALE GENOMIC DNA]</scope>
    <source>
        <strain evidence="4">J235TASD1</strain>
    </source>
</reference>
<dbReference type="AlphaFoldDB" id="A0A136ILD3"/>
<evidence type="ECO:0000256" key="1">
    <source>
        <dbReference type="ARBA" id="ARBA00038376"/>
    </source>
</evidence>
<name>A0A136ILD3_9PEZI</name>
<dbReference type="Pfam" id="PF13460">
    <property type="entry name" value="NAD_binding_10"/>
    <property type="match status" value="1"/>
</dbReference>
<evidence type="ECO:0000259" key="2">
    <source>
        <dbReference type="Pfam" id="PF13460"/>
    </source>
</evidence>
<evidence type="ECO:0000313" key="3">
    <source>
        <dbReference type="EMBL" id="KXJ85439.1"/>
    </source>
</evidence>
<dbReference type="SUPFAM" id="SSF51735">
    <property type="entry name" value="NAD(P)-binding Rossmann-fold domains"/>
    <property type="match status" value="1"/>
</dbReference>
<comment type="similarity">
    <text evidence="1">Belongs to the avfA family.</text>
</comment>
<proteinExistence type="inferred from homology"/>